<organism evidence="10">
    <name type="scientific">Megaviridae environmental sample</name>
    <dbReference type="NCBI Taxonomy" id="1737588"/>
    <lineage>
        <taxon>Viruses</taxon>
        <taxon>Varidnaviria</taxon>
        <taxon>Bamfordvirae</taxon>
        <taxon>Nucleocytoviricota</taxon>
        <taxon>Megaviricetes</taxon>
        <taxon>Imitervirales</taxon>
        <taxon>Mimiviridae</taxon>
        <taxon>environmental samples</taxon>
    </lineage>
</organism>
<dbReference type="InterPro" id="IPR036249">
    <property type="entry name" value="Thioredoxin-like_sf"/>
</dbReference>
<dbReference type="Pfam" id="PF03477">
    <property type="entry name" value="ATP-cone"/>
    <property type="match status" value="1"/>
</dbReference>
<dbReference type="InterPro" id="IPR013509">
    <property type="entry name" value="RNR_lsu_N"/>
</dbReference>
<keyword evidence="3 7" id="KW-0547">Nucleotide-binding</keyword>
<evidence type="ECO:0000256" key="8">
    <source>
        <dbReference type="RuleBase" id="RU003410"/>
    </source>
</evidence>
<dbReference type="InterPro" id="IPR013346">
    <property type="entry name" value="NrdE_NrdA_C"/>
</dbReference>
<keyword evidence="5 8" id="KW-0560">Oxidoreductase</keyword>
<feature type="domain" description="ATP-cone" evidence="9">
    <location>
        <begin position="8"/>
        <end position="99"/>
    </location>
</feature>
<evidence type="ECO:0000313" key="10">
    <source>
        <dbReference type="EMBL" id="QFG74759.1"/>
    </source>
</evidence>
<name>A0A5J6VLG7_9VIRU</name>
<dbReference type="CDD" id="cd02066">
    <property type="entry name" value="GRX_family"/>
    <property type="match status" value="1"/>
</dbReference>
<proteinExistence type="inferred from homology"/>
<dbReference type="InterPro" id="IPR039718">
    <property type="entry name" value="Rrm1"/>
</dbReference>
<reference evidence="10" key="1">
    <citation type="journal article" date="2019" name="Philos. Trans. R. Soc. Lond., B, Biol. Sci.">
        <title>Targeted metagenomic recovery of four divergent viruses reveals shared and distinctive characteristics of giant viruses of marine eukaryotes.</title>
        <authorList>
            <person name="Needham D.M."/>
            <person name="Poirier C."/>
            <person name="Hehenberger E."/>
            <person name="Jimenez V."/>
            <person name="Swalwell J.E."/>
            <person name="Santoro A.E."/>
            <person name="Worden A.Z."/>
        </authorList>
    </citation>
    <scope>NUCLEOTIDE SEQUENCE</scope>
    <source>
        <strain evidence="10">MPacV-611</strain>
    </source>
</reference>
<dbReference type="UniPathway" id="UPA00326"/>
<evidence type="ECO:0000259" key="9">
    <source>
        <dbReference type="PROSITE" id="PS51161"/>
    </source>
</evidence>
<dbReference type="EMBL" id="MN448290">
    <property type="protein sequence ID" value="QFG74759.1"/>
    <property type="molecule type" value="Genomic_DNA"/>
</dbReference>
<comment type="catalytic activity">
    <reaction evidence="8">
        <text>a 2'-deoxyribonucleoside 5'-diphosphate + [thioredoxin]-disulfide + H2O = a ribonucleoside 5'-diphosphate + [thioredoxin]-dithiol</text>
        <dbReference type="Rhea" id="RHEA:23252"/>
        <dbReference type="Rhea" id="RHEA-COMP:10698"/>
        <dbReference type="Rhea" id="RHEA-COMP:10700"/>
        <dbReference type="ChEBI" id="CHEBI:15377"/>
        <dbReference type="ChEBI" id="CHEBI:29950"/>
        <dbReference type="ChEBI" id="CHEBI:50058"/>
        <dbReference type="ChEBI" id="CHEBI:57930"/>
        <dbReference type="ChEBI" id="CHEBI:73316"/>
        <dbReference type="EC" id="1.17.4.1"/>
    </reaction>
</comment>
<dbReference type="Pfam" id="PF00317">
    <property type="entry name" value="Ribonuc_red_lgN"/>
    <property type="match status" value="1"/>
</dbReference>
<dbReference type="GO" id="GO:0005524">
    <property type="term" value="F:ATP binding"/>
    <property type="evidence" value="ECO:0007669"/>
    <property type="project" value="UniProtKB-UniRule"/>
</dbReference>
<dbReference type="InterPro" id="IPR008926">
    <property type="entry name" value="RNR_R1-su_N"/>
</dbReference>
<dbReference type="EC" id="1.17.4.1" evidence="8"/>
<dbReference type="PROSITE" id="PS51161">
    <property type="entry name" value="ATP_CONE"/>
    <property type="match status" value="1"/>
</dbReference>
<dbReference type="CDD" id="cd01679">
    <property type="entry name" value="RNR_I"/>
    <property type="match status" value="1"/>
</dbReference>
<keyword evidence="4 7" id="KW-0067">ATP-binding</keyword>
<accession>A0A5J6VLG7</accession>
<evidence type="ECO:0000256" key="6">
    <source>
        <dbReference type="ARBA" id="ARBA00023116"/>
    </source>
</evidence>
<dbReference type="GO" id="GO:0009263">
    <property type="term" value="P:deoxyribonucleotide biosynthetic process"/>
    <property type="evidence" value="ECO:0007669"/>
    <property type="project" value="UniProtKB-KW"/>
</dbReference>
<dbReference type="PROSITE" id="PS00089">
    <property type="entry name" value="RIBORED_LARGE"/>
    <property type="match status" value="1"/>
</dbReference>
<dbReference type="GO" id="GO:0004748">
    <property type="term" value="F:ribonucleoside-diphosphate reductase activity, thioredoxin disulfide as acceptor"/>
    <property type="evidence" value="ECO:0007669"/>
    <property type="project" value="UniProtKB-EC"/>
</dbReference>
<evidence type="ECO:0000256" key="4">
    <source>
        <dbReference type="ARBA" id="ARBA00022840"/>
    </source>
</evidence>
<evidence type="ECO:0000256" key="3">
    <source>
        <dbReference type="ARBA" id="ARBA00022741"/>
    </source>
</evidence>
<evidence type="ECO:0000256" key="5">
    <source>
        <dbReference type="ARBA" id="ARBA00023002"/>
    </source>
</evidence>
<keyword evidence="2" id="KW-0021">Allosteric enzyme</keyword>
<keyword evidence="6 8" id="KW-0215">Deoxyribonucleotide synthesis</keyword>
<protein>
    <recommendedName>
        <fullName evidence="8">Ribonucleoside-diphosphate reductase</fullName>
        <ecNumber evidence="8">1.17.4.1</ecNumber>
    </recommendedName>
</protein>
<dbReference type="InterPro" id="IPR000788">
    <property type="entry name" value="RNR_lg_C"/>
</dbReference>
<comment type="function">
    <text evidence="8">Provides the precursors necessary for DNA synthesis. Catalyzes the biosynthesis of deoxyribonucleotides from the corresponding ribonucleotides.</text>
</comment>
<evidence type="ECO:0000256" key="1">
    <source>
        <dbReference type="ARBA" id="ARBA00010406"/>
    </source>
</evidence>
<dbReference type="NCBIfam" id="TIGR02506">
    <property type="entry name" value="NrdE_NrdA"/>
    <property type="match status" value="1"/>
</dbReference>
<comment type="similarity">
    <text evidence="1 8">Belongs to the ribonucleoside diphosphate reductase large chain family.</text>
</comment>
<dbReference type="SUPFAM" id="SSF52833">
    <property type="entry name" value="Thioredoxin-like"/>
    <property type="match status" value="1"/>
</dbReference>
<evidence type="ECO:0000256" key="7">
    <source>
        <dbReference type="PROSITE-ProRule" id="PRU00492"/>
    </source>
</evidence>
<dbReference type="Gene3D" id="3.40.30.10">
    <property type="entry name" value="Glutaredoxin"/>
    <property type="match status" value="1"/>
</dbReference>
<dbReference type="PANTHER" id="PTHR11573:SF6">
    <property type="entry name" value="RIBONUCLEOSIDE-DIPHOSPHATE REDUCTASE LARGE SUBUNIT"/>
    <property type="match status" value="1"/>
</dbReference>
<sequence length="846" mass="97502">MINNNITMFVVKRDGEEQIVKFDKITSRLDKLITKNEKQFIDTTLIAQKVIQSIYPGITTEELDLESANICMNMVTTHHMYHNIAGKILISNLQKKSGDNFVDKMNLIQKNVSNENPFLNEEWLLWLNQNKEAINNMIDYKRDYTFDFFGFKTLERAYLIKNKHTGEIYERPQDMFLRIASFIHKGDLAETKKTYDMLSCKNYIHGSPTVFNSGLTRSQLSSCFLIGTEDSLEGITQTWDRVSKISKWGGGVGLHVSNIRAKGSLIGGTNGPSSGIVPMIQVYNWISRYFNQGGKRKGSFAMYLETHHADIFDFIDLKKNHGAEDQRARDIFLALWVSDLFMEQVEKNSDWYLFCPHEAPGLTDVYGEEYNKLYWKYVEEKRYKKKISANKLMLKIIESQIETGMPYMLYKDSINRKSNQKNIGVIKSSNLCAEIVEVSDSKEHAVCNLGSIALNSCIVPFKSKFKWTIYTIPNCNFCKWAKNFMEYNKFNFDIVSYDEKDHREKLCEHTDVLTFPQIYYKNEHIGGFNDMIKFTSATYNFKKLWKIAHDATINLDKIIDINYYPTKEGELSNKKHRPIGLGIQGLADTLVQMRINFDSNEACGFNARMMETIYHAALSASMELAKAHGPYSTFEGSPISKGIFQFDMWDHKPKYYDWSLLKKNISTHGVRNSLLTALMPTASTSQLLGNNECFEWFTSNIYTRRVLAGDFPIVNKHLVNDLYAIGEWNEDTKQLIVADNGSVGNIHNIPNIYKDLYKTIWEIKQIWVLKNAKARAPFVDQTQSMNIFMAVPNNQKLYSCHNWGWKNGLKTGMYYLRSKPANSAIKVTIDPTIRQRLNDECESCSG</sequence>
<dbReference type="PANTHER" id="PTHR11573">
    <property type="entry name" value="RIBONUCLEOSIDE-DIPHOSPHATE REDUCTASE LARGE CHAIN"/>
    <property type="match status" value="1"/>
</dbReference>
<dbReference type="PROSITE" id="PS51354">
    <property type="entry name" value="GLUTAREDOXIN_2"/>
    <property type="match status" value="1"/>
</dbReference>
<dbReference type="InterPro" id="IPR005144">
    <property type="entry name" value="ATP-cone_dom"/>
</dbReference>
<dbReference type="Pfam" id="PF02867">
    <property type="entry name" value="Ribonuc_red_lgC"/>
    <property type="match status" value="2"/>
</dbReference>
<evidence type="ECO:0000256" key="2">
    <source>
        <dbReference type="ARBA" id="ARBA00022533"/>
    </source>
</evidence>
<dbReference type="SUPFAM" id="SSF48168">
    <property type="entry name" value="R1 subunit of ribonucleotide reductase, N-terminal domain"/>
    <property type="match status" value="1"/>
</dbReference>
<dbReference type="PRINTS" id="PR01183">
    <property type="entry name" value="RIBORDTASEM1"/>
</dbReference>
<dbReference type="Gene3D" id="3.20.70.20">
    <property type="match status" value="1"/>
</dbReference>
<dbReference type="SUPFAM" id="SSF51998">
    <property type="entry name" value="PFL-like glycyl radical enzymes"/>
    <property type="match status" value="1"/>
</dbReference>